<dbReference type="OMA" id="REITGCC"/>
<dbReference type="InterPro" id="IPR002603">
    <property type="entry name" value="ET_repeat"/>
</dbReference>
<dbReference type="Proteomes" id="UP000025227">
    <property type="component" value="Unplaced"/>
</dbReference>
<protein>
    <submittedName>
        <fullName evidence="3">ET module</fullName>
    </submittedName>
</protein>
<reference evidence="3" key="1">
    <citation type="submission" date="2020-12" db="UniProtKB">
        <authorList>
            <consortium name="WormBaseParasite"/>
        </authorList>
    </citation>
    <scope>IDENTIFICATION</scope>
    <source>
        <strain evidence="3">MHco3</strain>
    </source>
</reference>
<dbReference type="OrthoDB" id="5803891at2759"/>
<evidence type="ECO:0000313" key="3">
    <source>
        <dbReference type="WBParaSite" id="HCON_00154540-00001"/>
    </source>
</evidence>
<keyword evidence="1" id="KW-0732">Signal</keyword>
<name>A0A7I4Z011_HAECO</name>
<proteinExistence type="predicted"/>
<keyword evidence="2" id="KW-1185">Reference proteome</keyword>
<organism evidence="2 3">
    <name type="scientific">Haemonchus contortus</name>
    <name type="common">Barber pole worm</name>
    <dbReference type="NCBI Taxonomy" id="6289"/>
    <lineage>
        <taxon>Eukaryota</taxon>
        <taxon>Metazoa</taxon>
        <taxon>Ecdysozoa</taxon>
        <taxon>Nematoda</taxon>
        <taxon>Chromadorea</taxon>
        <taxon>Rhabditida</taxon>
        <taxon>Rhabditina</taxon>
        <taxon>Rhabditomorpha</taxon>
        <taxon>Strongyloidea</taxon>
        <taxon>Trichostrongylidae</taxon>
        <taxon>Haemonchus</taxon>
    </lineage>
</organism>
<evidence type="ECO:0000256" key="1">
    <source>
        <dbReference type="SAM" id="SignalP"/>
    </source>
</evidence>
<feature type="signal peptide" evidence="1">
    <location>
        <begin position="1"/>
        <end position="15"/>
    </location>
</feature>
<sequence>MRLGLYLAFVAACFALDRDVGYLMTRLPENAAVGSLRCFVGIVADYNNTSIGTEVFCNGLCGSISTSVGGSKFTTYNCFPQSFCDTAGLNSTCTTVYLDRDLTGCCCNTDNCNVAGTNINTTIPVQPAEEPVACYSGWAINGVTQLGSGWVGCEGECMSITVNSTLNGNPLVASIYTCDPTSVCSALGVSNKCHDLEPGVVRGCCCDWDACINPTVDPPRVPDKPLMCYVGMVAPKAGVNVGAEVACSGRCGSLSGVVNGDNVITFQCVARQVCKTFLNANTCATLPGDREITGCCCNDRDSCNIYQQNATGIVIPTPSPIVEFPISCWTGIYVNGVAMTGVGFQTCNGQCASITLNTTLNGNFHTASMYMCDPTAVCRALNMTNKCNIVEPGIGGCCCDTDACIYPPRNRNPGNPLLCYVGMYAPKAGVNVGGEVACDGQCSTLSGTVNGDTVTTFQCAPLSVCKSLEIDNACTSLPGDREITGCCCDNANSCNAANYSMILPPTPPTNVDFPISCWSGVYVNGNAITKAGFQSCNGECASVTLQTTMNGQQHNATMYMCDPTTVCQALNMSNTCSTVEPGISGCCCDTDACLTPNKSPANPLLCYVGINAPLAQINVGAEIVCNGMCSSLNAMVNGDNVTTYQCVPKQVCKAFSAYNSCSTLKGDREVTGCCCDSSNSCNTPPNFVPPTVAPNTDFPISCWSGIYVNGQPLSNPGYQSCKGQCASLTLTTNIAGQTHNATMYTCDPSSVCKALNMNNQCQTLENGVSGCCCNSDACLTPRKSPGNALQCYVGLRAPKAGVNVGAEVYCDGMCSSLSGIVNGDNITTFQCVPHAICKSLAIDNACTSLPGDREVSGCCCDFANSCNLQLSNNTDIVPPSPPPNTEFPISCWSGIYVNGNALTSAGFRSCQGECASVTLQTTLNSQQHNATIYMCDPTSVCQALNMTNRCHTIEPGVSGCCCNDDGCLSPKKSPANPLTCYVGILAPKAGVNVGDEVRCNGMCSSLNAMVNNDNVTTFQCVPTSICKAFAADNGCSSIKGDREVTGCCCDTSNGCNAAAYNLTPPTPSPRPEFPISCWSGIYVNGQPLSPPSFQSCSGECASLTISTIFQGQNHTATMYTCDPSDVCKTLGIVNNCTDIEPGISTCCCNTDACLTPRKKPGKPLLCYVGLNAPLAGVNVGAEVACNGMCASLRGIVNGDNVTTFQCVPNQVCKTFLNRDGCASLQGDREITGCCCDERDSCNFHMLNRTDIIMPTPSPIVEFPISCWTGIYVNGNPLTSAGFTTCNGQCASVTLNTTINGNFHTASMYMCDPTAVCRALNMTNRCDVIEPGVGGCCCDTDACIYPPKNRSPGNPLMCYVGLYAPNAGVNVGGEVFCNGQCSTLSGIVNGDTITTFQCSPISLCKSLEIDNACTTLPGDRAISACCCDSSSNCNIANYAMIIPPRPSPPEVPISCWSGITVDGMPVTEAGFTTCYGECASLTLQTTMNGQQHNASIFMCDPTAVCQALNMTNTCSTIEPGVSGCCCNTDACLAPWRSPTDQLYCYVGMHAPKAGVNTGAEVPCNGRCSSLRAMVNGDDVTTFQCMSTSACSYLGADFGCNRLQGDREVVACCCDYANACNVMNRTDIVIPTPSPIVETPISCWSGIYVHGTPITSVGYSTCYGECASASLTTNINGETHTAEIYTCDPTSVCSAIGMINNCMTVEPGVRACCCNTDACLTPKRKPGNVLWCYVGLYAAKAGVNVGGEVACDGQCSSLSGIVNGDSVTTFQCVPNTICRSLGIGQDSGGCVPLPGDREVSACCCSDQNSCNVYQLNRTDITPATPSPVQEYPISCWTGIYLNGNALTSAGFSTCYGECASVSLQTTLNNQQHNATIYMCDPTSICQALNMSNSCATVEPGLSGCCCNDDACLTPTKSPLNNPLTCYVGLNAPKAQINTGAEVICQGMCSSLNAIVNGDNVTTFQCVPRGVCKSFGLGVGYGCQTLKGDREVTGCCCDNANGCNLAARPDIIQPTLAPYQEFPISCWSGVYVNGMPLSNPGYSTCRGECASLTLVTQINGVTHNATMYTCDPSSVCKSLNMDNQCTTLETGVSGCCCNTDACLTPNRIPGKKLWCYVGLIAKKAGVNVGAEVACDGMCSSLSGTVNGDDVVTFQCVPNRVCKTFLNTDGCAKLQGDREITGCCCRNGDSCNVAQLNRTDIILPTPSPVAEYPISCWTGIYVNGQSYSNAGFTTCYGDCASVSLSTSINGQNHTATMYMCDPTSVCRALNMSNQCSTVEPGVSGCCCNTDGCLNPNNNVSPGNPLVCYVGIYYEKDNYSVGSEMPCAGKCASLQTTFGGKMLKSYHCAPTQVCKQIADNGCSKIYKDSDVVGCCCDTSNNCNVKEPISTNNTFPPFTGTPIACQSGIYVDGVPLTKDNTFIACKGQCAKLSYATNLTGVSHTLDIYSCDPASVCSGLGLSNGCSTIDGTNVSGCCCNYDGCVTPASNPTPTTGSGSTLSMFIVFIAAVYTLLRQ</sequence>
<feature type="chain" id="PRO_5029595292" evidence="1">
    <location>
        <begin position="16"/>
        <end position="2510"/>
    </location>
</feature>
<accession>A0A7I4Z011</accession>
<dbReference type="WBParaSite" id="HCON_00154540-00001">
    <property type="protein sequence ID" value="HCON_00154540-00001"/>
    <property type="gene ID" value="HCON_00154540"/>
</dbReference>
<evidence type="ECO:0000313" key="2">
    <source>
        <dbReference type="Proteomes" id="UP000025227"/>
    </source>
</evidence>
<dbReference type="Pfam" id="PF01684">
    <property type="entry name" value="ET"/>
    <property type="match status" value="26"/>
</dbReference>